<dbReference type="Proteomes" id="UP000242804">
    <property type="component" value="Segment"/>
</dbReference>
<dbReference type="SUPFAM" id="SSF52058">
    <property type="entry name" value="L domain-like"/>
    <property type="match status" value="1"/>
</dbReference>
<accession>Q0ZP65</accession>
<reference evidence="1 2" key="1">
    <citation type="journal article" date="2006" name="J. Virol.">
        <title>Sequence analysis and organization of the Neodiprion abietis nucleopolyhedrovirus genome.</title>
        <authorList>
            <person name="Duffy S.P."/>
            <person name="Young A.M."/>
            <person name="Morin B."/>
            <person name="Lucarotti C.J."/>
            <person name="Koop B.F."/>
            <person name="Levin D.B."/>
        </authorList>
    </citation>
    <scope>NUCLEOTIDE SEQUENCE [LARGE SCALE GENOMIC DNA]</scope>
</reference>
<proteinExistence type="predicted"/>
<evidence type="ECO:0000313" key="2">
    <source>
        <dbReference type="Proteomes" id="UP000242804"/>
    </source>
</evidence>
<keyword evidence="2" id="KW-1185">Reference proteome</keyword>
<evidence type="ECO:0000313" key="1">
    <source>
        <dbReference type="EMBL" id="ABC74889.1"/>
    </source>
</evidence>
<name>Q0ZP65_9CBAC</name>
<dbReference type="EMBL" id="DQ317692">
    <property type="protein sequence ID" value="ABC74889.1"/>
    <property type="molecule type" value="Genomic_DNA"/>
</dbReference>
<dbReference type="RefSeq" id="YP_667863.1">
    <property type="nucleotide sequence ID" value="NC_008252.1"/>
</dbReference>
<dbReference type="KEGG" id="vg:4179164"/>
<organism evidence="1 2">
    <name type="scientific">Neodiprion abietis nucleopolyhedrovirus</name>
    <dbReference type="NCBI Taxonomy" id="204507"/>
    <lineage>
        <taxon>Viruses</taxon>
        <taxon>Viruses incertae sedis</taxon>
        <taxon>Naldaviricetes</taxon>
        <taxon>Lefavirales</taxon>
        <taxon>Baculoviridae</taxon>
        <taxon>Gammabaculovirus</taxon>
        <taxon>Gammabaculovirus neabietis</taxon>
    </lineage>
</organism>
<sequence length="253" mass="29616">MCEIGIESTSSKNEKLTSKMCLNLTISEFKNYANKSVITDLYLMSDSYTYGINANELFLDLPNLVYLKTDLYNVKSISSLMEKCPNLQCLDLRIETYDERDQDMEQKTNNDNTNNDSSDDEDADFSKWMFNNICEDFSKFTKLETVKMYVTNQIGKFELISPTIKMLVIVSTQYADHPIIYNLNCPTLESLYRKYVDFNDGNVIFRNPSLSKTQCMERKMTDTNVCNIKMHATNTSQYNLPLLKFVYYYYNFW</sequence>
<dbReference type="GeneID" id="4179164"/>
<protein>
    <submittedName>
        <fullName evidence="1">Uncharacterized protein</fullName>
    </submittedName>
</protein>